<evidence type="ECO:0000313" key="2">
    <source>
        <dbReference type="EMBL" id="SEG91513.1"/>
    </source>
</evidence>
<proteinExistence type="predicted"/>
<protein>
    <submittedName>
        <fullName evidence="2">Uncharacterized protein</fullName>
    </submittedName>
</protein>
<dbReference type="EMBL" id="FNVT01000007">
    <property type="protein sequence ID" value="SEG91513.1"/>
    <property type="molecule type" value="Genomic_DNA"/>
</dbReference>
<sequence>MAVLGAICFGLVIGWITYGTLRRRQAATGLSELSAVLAAVGGGWVTALLGSPEAFGGYAVGLAAGFFGYLVLVTLMPDSKWTGENN</sequence>
<name>A0A1H6E2U2_9ACTN</name>
<keyword evidence="1" id="KW-0472">Membrane</keyword>
<dbReference type="OrthoDB" id="4332675at2"/>
<accession>A0A1H6E2U2</accession>
<evidence type="ECO:0000256" key="1">
    <source>
        <dbReference type="SAM" id="Phobius"/>
    </source>
</evidence>
<dbReference type="Proteomes" id="UP000236732">
    <property type="component" value="Unassembled WGS sequence"/>
</dbReference>
<keyword evidence="1" id="KW-0812">Transmembrane</keyword>
<evidence type="ECO:0000313" key="3">
    <source>
        <dbReference type="Proteomes" id="UP000236732"/>
    </source>
</evidence>
<dbReference type="RefSeq" id="WP_103958645.1">
    <property type="nucleotide sequence ID" value="NZ_FNVT01000007.1"/>
</dbReference>
<feature type="transmembrane region" description="Helical" evidence="1">
    <location>
        <begin position="55"/>
        <end position="76"/>
    </location>
</feature>
<reference evidence="2 3" key="1">
    <citation type="submission" date="2016-10" db="EMBL/GenBank/DDBJ databases">
        <authorList>
            <person name="de Groot N.N."/>
        </authorList>
    </citation>
    <scope>NUCLEOTIDE SEQUENCE [LARGE SCALE GENOMIC DNA]</scope>
    <source>
        <strain evidence="2 3">CGMCC 4.7037</strain>
    </source>
</reference>
<keyword evidence="1" id="KW-1133">Transmembrane helix</keyword>
<feature type="transmembrane region" description="Helical" evidence="1">
    <location>
        <begin position="30"/>
        <end position="49"/>
    </location>
</feature>
<gene>
    <name evidence="2" type="ORF">SAMN05444920_107284</name>
</gene>
<dbReference type="AlphaFoldDB" id="A0A1H6E2U2"/>
<organism evidence="2 3">
    <name type="scientific">Nonomuraea solani</name>
    <dbReference type="NCBI Taxonomy" id="1144553"/>
    <lineage>
        <taxon>Bacteria</taxon>
        <taxon>Bacillati</taxon>
        <taxon>Actinomycetota</taxon>
        <taxon>Actinomycetes</taxon>
        <taxon>Streptosporangiales</taxon>
        <taxon>Streptosporangiaceae</taxon>
        <taxon>Nonomuraea</taxon>
    </lineage>
</organism>
<keyword evidence="3" id="KW-1185">Reference proteome</keyword>